<feature type="domain" description="TonB-dependent receptor plug" evidence="1">
    <location>
        <begin position="153"/>
        <end position="233"/>
    </location>
</feature>
<dbReference type="SUPFAM" id="SSF49464">
    <property type="entry name" value="Carboxypeptidase regulatory domain-like"/>
    <property type="match status" value="1"/>
</dbReference>
<reference evidence="2" key="1">
    <citation type="submission" date="2022-11" db="EMBL/GenBank/DDBJ databases">
        <title>The characterization of three novel Bacteroidetes species and genomic analysis of their roles in tidal elemental geochemical cycles.</title>
        <authorList>
            <person name="Ma K.-J."/>
        </authorList>
    </citation>
    <scope>NUCLEOTIDE SEQUENCE</scope>
    <source>
        <strain evidence="2">M415</strain>
    </source>
</reference>
<sequence length="837" mass="94943">MPGIRLPLAVVSSEDNPLIRRILFWLLCVLPLSLLAQKATITGIVLGEDRRPLVNVNINTTQQGTATDNNGFYLLEITADTEVTIRFTHLGHEDVILENLILTTNETFVFNPVMKANSLQIDEVVVTPTGEKQLQGITTLSPETARLIPGANAGIANVLKLLPGVGSNNELSTQYAVRGGNYDENLIYINGIEIYRPFLIRSAQQEGLGVVNSNMVSELSFSAGGFQARYGDRLSSVLDITYKAPSSFGLQLEGSLLGGSATVESRSKDRKFSQITGLRYRDNSLLVNSQQTRTNFNPSFIDLQSYLNYRFNDKFHLNFLGNLAVNNYRNEPLSRQTNFGTIDQPLALIVFFQGNEQNKYTTIQGSIKADFMPSDSLRLSLTASAYHAIEEEFSDVIAQYELGQVDTDLGSDTFGEVTSSRGIGTQFNRARNILDALVMRLGHKGKLSHQAKELTWGLQYQYEDFRDQLRESEFLDSLGIFIRPPGSGSPNNQPEDPFNGPILPFEGVSARNSSSTHRVLSYLQFSNRSNWRNTEFYYNIGLRAQYWNTKGEGFPVTDQLIFSPRLQFGIKPQWKQDMLFRMAVGLYQQPPFYRELRALDGTLQPEVRAQKSLHFILGNEYSFRLWNRPFNLSSEAYYKSLSRVNAYTLEDVRIRYEANNNAEAFAYGLDFRLNGAFVPGTESWLSLGFLRTEENRNNRGFISRPTDQRFKAGLLFEDYIPNLPNFRMYLNLVYSTGMPGGSPSYADPYNFQNRLRDYRRADLGISHIFVDENNRHPNGHWLSGIESLIVGFEIYNLFNNQNSITNTWVRDVDSKQQYAVPNFMTSRVLNVIVRMRF</sequence>
<dbReference type="Pfam" id="PF13715">
    <property type="entry name" value="CarbopepD_reg_2"/>
    <property type="match status" value="1"/>
</dbReference>
<keyword evidence="3" id="KW-1185">Reference proteome</keyword>
<name>A0AAE3MM88_9FLAO</name>
<comment type="caution">
    <text evidence="2">The sequence shown here is derived from an EMBL/GenBank/DDBJ whole genome shotgun (WGS) entry which is preliminary data.</text>
</comment>
<dbReference type="InterPro" id="IPR012910">
    <property type="entry name" value="Plug_dom"/>
</dbReference>
<gene>
    <name evidence="2" type="ORF">OO016_10515</name>
</gene>
<dbReference type="Gene3D" id="2.170.130.10">
    <property type="entry name" value="TonB-dependent receptor, plug domain"/>
    <property type="match status" value="1"/>
</dbReference>
<keyword evidence="2" id="KW-0378">Hydrolase</keyword>
<organism evidence="2 3">
    <name type="scientific">Lentiprolixibacter aurantiacus</name>
    <dbReference type="NCBI Taxonomy" id="2993939"/>
    <lineage>
        <taxon>Bacteria</taxon>
        <taxon>Pseudomonadati</taxon>
        <taxon>Bacteroidota</taxon>
        <taxon>Flavobacteriia</taxon>
        <taxon>Flavobacteriales</taxon>
        <taxon>Flavobacteriaceae</taxon>
        <taxon>Lentiprolixibacter</taxon>
    </lineage>
</organism>
<evidence type="ECO:0000313" key="2">
    <source>
        <dbReference type="EMBL" id="MCX2720033.1"/>
    </source>
</evidence>
<dbReference type="Proteomes" id="UP001207116">
    <property type="component" value="Unassembled WGS sequence"/>
</dbReference>
<accession>A0AAE3MM88</accession>
<dbReference type="EMBL" id="JAPFQP010000003">
    <property type="protein sequence ID" value="MCX2720033.1"/>
    <property type="molecule type" value="Genomic_DNA"/>
</dbReference>
<dbReference type="InterPro" id="IPR008969">
    <property type="entry name" value="CarboxyPept-like_regulatory"/>
</dbReference>
<dbReference type="Pfam" id="PF07715">
    <property type="entry name" value="Plug"/>
    <property type="match status" value="1"/>
</dbReference>
<protein>
    <submittedName>
        <fullName evidence="2">Carboxypeptidase-like regulatory domain-containing protein</fullName>
    </submittedName>
</protein>
<dbReference type="GO" id="GO:0004180">
    <property type="term" value="F:carboxypeptidase activity"/>
    <property type="evidence" value="ECO:0007669"/>
    <property type="project" value="UniProtKB-KW"/>
</dbReference>
<evidence type="ECO:0000313" key="3">
    <source>
        <dbReference type="Proteomes" id="UP001207116"/>
    </source>
</evidence>
<evidence type="ECO:0000259" key="1">
    <source>
        <dbReference type="Pfam" id="PF07715"/>
    </source>
</evidence>
<keyword evidence="2" id="KW-0645">Protease</keyword>
<proteinExistence type="predicted"/>
<dbReference type="InterPro" id="IPR037066">
    <property type="entry name" value="Plug_dom_sf"/>
</dbReference>
<dbReference type="AlphaFoldDB" id="A0AAE3MM88"/>
<dbReference type="SUPFAM" id="SSF56935">
    <property type="entry name" value="Porins"/>
    <property type="match status" value="1"/>
</dbReference>
<keyword evidence="2" id="KW-0121">Carboxypeptidase</keyword>